<accession>A0A2M7Z3Z7</accession>
<dbReference type="EMBL" id="PFVS01000015">
    <property type="protein sequence ID" value="PJA83836.1"/>
    <property type="molecule type" value="Genomic_DNA"/>
</dbReference>
<reference evidence="2" key="1">
    <citation type="submission" date="2017-09" db="EMBL/GenBank/DDBJ databases">
        <title>Depth-based differentiation of microbial function through sediment-hosted aquifers and enrichment of novel symbionts in the deep terrestrial subsurface.</title>
        <authorList>
            <person name="Probst A.J."/>
            <person name="Ladd B."/>
            <person name="Jarett J.K."/>
            <person name="Geller-Mcgrath D.E."/>
            <person name="Sieber C.M.K."/>
            <person name="Emerson J.B."/>
            <person name="Anantharaman K."/>
            <person name="Thomas B.C."/>
            <person name="Malmstrom R."/>
            <person name="Stieglmeier M."/>
            <person name="Klingl A."/>
            <person name="Woyke T."/>
            <person name="Ryan C.M."/>
            <person name="Banfield J.F."/>
        </authorList>
    </citation>
    <scope>NUCLEOTIDE SEQUENCE [LARGE SCALE GENOMIC DNA]</scope>
</reference>
<dbReference type="SUPFAM" id="SSF49478">
    <property type="entry name" value="Cna protein B-type domain"/>
    <property type="match status" value="1"/>
</dbReference>
<dbReference type="GO" id="GO:0003676">
    <property type="term" value="F:nucleic acid binding"/>
    <property type="evidence" value="ECO:0007669"/>
    <property type="project" value="InterPro"/>
</dbReference>
<dbReference type="InterPro" id="IPR008969">
    <property type="entry name" value="CarboxyPept-like_regulatory"/>
</dbReference>
<dbReference type="PROSITE" id="PS00092">
    <property type="entry name" value="N6_MTASE"/>
    <property type="match status" value="1"/>
</dbReference>
<dbReference type="GO" id="GO:0008168">
    <property type="term" value="F:methyltransferase activity"/>
    <property type="evidence" value="ECO:0007669"/>
    <property type="project" value="InterPro"/>
</dbReference>
<feature type="non-terminal residue" evidence="1">
    <location>
        <position position="1498"/>
    </location>
</feature>
<dbReference type="GO" id="GO:0032259">
    <property type="term" value="P:methylation"/>
    <property type="evidence" value="ECO:0007669"/>
    <property type="project" value="InterPro"/>
</dbReference>
<dbReference type="InterPro" id="IPR013783">
    <property type="entry name" value="Ig-like_fold"/>
</dbReference>
<evidence type="ECO:0000313" key="1">
    <source>
        <dbReference type="EMBL" id="PJA83836.1"/>
    </source>
</evidence>
<name>A0A2M7Z3Z7_9BACT</name>
<sequence>MPNKKQIKTISKKIIISLVGILTVISMTGGPALAAKPTIKSVTVTETSARVVFDQDVVHTGPGANYDKSTMNLSNYNLWQPTGTLYPLYQDYGHFTDYFVSGGQDGVATIFGLGLTQGQTWKMQIQNIASFVNVTEVMDGVTTSGVDTVAASTDPVINKIENTTAADNPCYGYPCGKVGEQITITGVRFNAAVDGVEVSGLGTTQTVTPSNDGVIIMTIPADAPVGNDQVKVKNLNDNSFSNQKYFGVYSASCGVIKGKLTNSAGAVGSDQNNVPVRLESWNTIYGETKSHNNGYYAVVGYSGTSCQTGSFDVFFTTPAGATEAAPSHIGSQTVTAGSVTNAGAKAFAAANVTGYVKGPVGTADENIGMNAVTVNIYNDYGTVKQKAITNKNGLFKAYVPTPNASNYYTVETDPHPFYGVSPYLYTRGRISLNISQGGSALNQTIRFAAKNVQGTVKTPAGEESASNPHPNTAVPNAHIGIHTQNWSVSEWTNTASDGTFGFGVSAGSDYILEVEPPFGDANFGVYSKNTYSGLTISTSTNLDTVISGGPRLGIPNVFGRVMAGGSPLSGAYTHLDKEGYWSGMNSNADGKFSFTVSQAGTYHVYVDSPSANYSNYDHEVQISSTEVTNGKNLGDITLSAPNVTGKVYDPTGATPQQNIGINVCPYNAPGNCYWGNTTAQGTFGVGTVPDGTWQFNIQIFGSSVYGAPSAKLIVISGGSVTTVDGEANTGNAILNDLRLVDPTVSGLTGIVKGPVGTADEGNGLEANLGLREQGSMGVSTWTNADSQGQFTFGSVPSEKTYELEVIPFYGSTYSRAMYTIAVAANGTVTSSTSGFTANSKRNIQVRLTKQNISGTLKTPVWDDSYSTLGIAQSEFDKAVSGGWINIHKQGPMTGPGGWYGTNTNESGQFGFGGVEAGDYVIEYQPSWGTAFSKVQENITISAAVASGSESLNLNDDSTKASGGAVRLSLPQLRGTVVKPDGTTAVQNAWVNVFNPNNWNIQPQGANTDSDGKFSIGGLDNGTYGMEVNMPWGQGLVAPSNLTVTISNGIGTISGTNVTNNIIKLQEPTNTLSGSVKKSGTTAITNARVEAHKDMGGGFIETRTDASGNYSMKVADGSWWVNVSPDWGTDIDWVYTDPPYRITFDSTSGNADDTQTQNFSVSATDATIFGYVKKTDATAVNNCWVNVCQDRGMCNGRSTDSNGFFSIKVAAGTYRVSAFPPGDLMQTNDAPDEKIVTVATSQTANAGTLTLKTKSSHIKGKVQDTAGNAISNVVVNVFKFAAPGWGMSFTDTNGDYDIMVSSGAWGVMVMPMSTQYVYQGGPKQVSILDGETKSNNDFILKLADSTIKGKIRLGSASGDVVTNLFGGVWIKDTSVNDVLDFGSPMDDMMQKSGMTTEGGSGPTGGGMETGGGMGTGINNGAFQLKVPAGTYEIGVGTPPGSSYTLSQTATVTVLSDSDPENTLGYTNVNLIVTQNDATISGRFYIDANSNGSYDVGEET</sequence>
<evidence type="ECO:0000313" key="2">
    <source>
        <dbReference type="Proteomes" id="UP000230178"/>
    </source>
</evidence>
<organism evidence="1 2">
    <name type="scientific">Candidatus Nealsonbacteria bacterium CG_4_9_14_3_um_filter_37_29</name>
    <dbReference type="NCBI Taxonomy" id="1974696"/>
    <lineage>
        <taxon>Bacteria</taxon>
        <taxon>Candidatus Nealsoniibacteriota</taxon>
    </lineage>
</organism>
<dbReference type="SUPFAM" id="SSF49464">
    <property type="entry name" value="Carboxypeptidase regulatory domain-like"/>
    <property type="match status" value="3"/>
</dbReference>
<protein>
    <submittedName>
        <fullName evidence="1">Uncharacterized protein</fullName>
    </submittedName>
</protein>
<dbReference type="Gene3D" id="2.60.40.10">
    <property type="entry name" value="Immunoglobulins"/>
    <property type="match status" value="1"/>
</dbReference>
<dbReference type="InterPro" id="IPR002052">
    <property type="entry name" value="DNA_methylase_N6_adenine_CS"/>
</dbReference>
<comment type="caution">
    <text evidence="1">The sequence shown here is derived from an EMBL/GenBank/DDBJ whole genome shotgun (WGS) entry which is preliminary data.</text>
</comment>
<gene>
    <name evidence="1" type="ORF">CO146_00440</name>
</gene>
<dbReference type="Proteomes" id="UP000230178">
    <property type="component" value="Unassembled WGS sequence"/>
</dbReference>
<proteinExistence type="predicted"/>